<dbReference type="Gene3D" id="1.10.10.10">
    <property type="entry name" value="Winged helix-like DNA-binding domain superfamily/Winged helix DNA-binding domain"/>
    <property type="match status" value="1"/>
</dbReference>
<dbReference type="PANTHER" id="PTHR43133">
    <property type="entry name" value="RNA POLYMERASE ECF-TYPE SIGMA FACTO"/>
    <property type="match status" value="1"/>
</dbReference>
<evidence type="ECO:0000256" key="1">
    <source>
        <dbReference type="ARBA" id="ARBA00010641"/>
    </source>
</evidence>
<keyword evidence="4" id="KW-0804">Transcription</keyword>
<dbReference type="Pfam" id="PF08281">
    <property type="entry name" value="Sigma70_r4_2"/>
    <property type="match status" value="1"/>
</dbReference>
<dbReference type="GO" id="GO:0006352">
    <property type="term" value="P:DNA-templated transcription initiation"/>
    <property type="evidence" value="ECO:0007669"/>
    <property type="project" value="InterPro"/>
</dbReference>
<evidence type="ECO:0000259" key="5">
    <source>
        <dbReference type="Pfam" id="PF04542"/>
    </source>
</evidence>
<dbReference type="Gene3D" id="1.10.1740.10">
    <property type="match status" value="1"/>
</dbReference>
<comment type="similarity">
    <text evidence="1">Belongs to the sigma-70 factor family. ECF subfamily.</text>
</comment>
<dbReference type="InterPro" id="IPR039425">
    <property type="entry name" value="RNA_pol_sigma-70-like"/>
</dbReference>
<evidence type="ECO:0000313" key="8">
    <source>
        <dbReference type="Proteomes" id="UP000249393"/>
    </source>
</evidence>
<dbReference type="GO" id="GO:0003677">
    <property type="term" value="F:DNA binding"/>
    <property type="evidence" value="ECO:0007669"/>
    <property type="project" value="InterPro"/>
</dbReference>
<sequence>MTMDTVDPVLAEAETDTHRQLDALFRRQAPALVRFLSRRTGREEAQDLAQEAFLRLTDAAGRKMLQKPEAYLARIARNLLRDRAKSVSGHRERTHAVLEPELHAAYDGDPHLVLEARQLLERHEAAVLKLKPKTREVYLRHRLDGQSYAEIAQALGIGVSAVEKHMMKAIAAVDRSLGRP</sequence>
<keyword evidence="2" id="KW-0805">Transcription regulation</keyword>
<dbReference type="RefSeq" id="WP_304275898.1">
    <property type="nucleotide sequence ID" value="NZ_QFQZ01000015.1"/>
</dbReference>
<name>A0A2W5XDD1_9CAUL</name>
<dbReference type="InterPro" id="IPR007627">
    <property type="entry name" value="RNA_pol_sigma70_r2"/>
</dbReference>
<dbReference type="EMBL" id="QFQZ01000015">
    <property type="protein sequence ID" value="PZR35491.1"/>
    <property type="molecule type" value="Genomic_DNA"/>
</dbReference>
<dbReference type="InterPro" id="IPR014284">
    <property type="entry name" value="RNA_pol_sigma-70_dom"/>
</dbReference>
<dbReference type="SUPFAM" id="SSF88659">
    <property type="entry name" value="Sigma3 and sigma4 domains of RNA polymerase sigma factors"/>
    <property type="match status" value="1"/>
</dbReference>
<evidence type="ECO:0000313" key="7">
    <source>
        <dbReference type="EMBL" id="PZR35491.1"/>
    </source>
</evidence>
<accession>A0A2W5XDD1</accession>
<dbReference type="InterPro" id="IPR013324">
    <property type="entry name" value="RNA_pol_sigma_r3/r4-like"/>
</dbReference>
<dbReference type="InterPro" id="IPR013325">
    <property type="entry name" value="RNA_pol_sigma_r2"/>
</dbReference>
<dbReference type="PANTHER" id="PTHR43133:SF63">
    <property type="entry name" value="RNA POLYMERASE SIGMA FACTOR FECI-RELATED"/>
    <property type="match status" value="1"/>
</dbReference>
<evidence type="ECO:0000256" key="2">
    <source>
        <dbReference type="ARBA" id="ARBA00023015"/>
    </source>
</evidence>
<proteinExistence type="inferred from homology"/>
<feature type="domain" description="RNA polymerase sigma-70 region 2" evidence="5">
    <location>
        <begin position="24"/>
        <end position="85"/>
    </location>
</feature>
<dbReference type="InterPro" id="IPR036388">
    <property type="entry name" value="WH-like_DNA-bd_sf"/>
</dbReference>
<organism evidence="7 8">
    <name type="scientific">Caulobacter segnis</name>
    <dbReference type="NCBI Taxonomy" id="88688"/>
    <lineage>
        <taxon>Bacteria</taxon>
        <taxon>Pseudomonadati</taxon>
        <taxon>Pseudomonadota</taxon>
        <taxon>Alphaproteobacteria</taxon>
        <taxon>Caulobacterales</taxon>
        <taxon>Caulobacteraceae</taxon>
        <taxon>Caulobacter</taxon>
    </lineage>
</organism>
<keyword evidence="3" id="KW-0731">Sigma factor</keyword>
<dbReference type="NCBIfam" id="TIGR02937">
    <property type="entry name" value="sigma70-ECF"/>
    <property type="match status" value="1"/>
</dbReference>
<dbReference type="GO" id="GO:0016987">
    <property type="term" value="F:sigma factor activity"/>
    <property type="evidence" value="ECO:0007669"/>
    <property type="project" value="UniProtKB-KW"/>
</dbReference>
<comment type="caution">
    <text evidence="7">The sequence shown here is derived from an EMBL/GenBank/DDBJ whole genome shotgun (WGS) entry which is preliminary data.</text>
</comment>
<protein>
    <submittedName>
        <fullName evidence="7">RNA polymerase sigma factor</fullName>
    </submittedName>
</protein>
<evidence type="ECO:0000256" key="3">
    <source>
        <dbReference type="ARBA" id="ARBA00023082"/>
    </source>
</evidence>
<dbReference type="SUPFAM" id="SSF88946">
    <property type="entry name" value="Sigma2 domain of RNA polymerase sigma factors"/>
    <property type="match status" value="1"/>
</dbReference>
<reference evidence="7 8" key="1">
    <citation type="submission" date="2017-08" db="EMBL/GenBank/DDBJ databases">
        <title>Infants hospitalized years apart are colonized by the same room-sourced microbial strains.</title>
        <authorList>
            <person name="Brooks B."/>
            <person name="Olm M.R."/>
            <person name="Firek B.A."/>
            <person name="Baker R."/>
            <person name="Thomas B.C."/>
            <person name="Morowitz M.J."/>
            <person name="Banfield J.F."/>
        </authorList>
    </citation>
    <scope>NUCLEOTIDE SEQUENCE [LARGE SCALE GENOMIC DNA]</scope>
    <source>
        <strain evidence="7">S2_003_000_R2_4</strain>
    </source>
</reference>
<dbReference type="Proteomes" id="UP000249393">
    <property type="component" value="Unassembled WGS sequence"/>
</dbReference>
<dbReference type="Pfam" id="PF04542">
    <property type="entry name" value="Sigma70_r2"/>
    <property type="match status" value="1"/>
</dbReference>
<evidence type="ECO:0000259" key="6">
    <source>
        <dbReference type="Pfam" id="PF08281"/>
    </source>
</evidence>
<gene>
    <name evidence="7" type="ORF">DI526_06955</name>
</gene>
<evidence type="ECO:0000256" key="4">
    <source>
        <dbReference type="ARBA" id="ARBA00023163"/>
    </source>
</evidence>
<dbReference type="InterPro" id="IPR013249">
    <property type="entry name" value="RNA_pol_sigma70_r4_t2"/>
</dbReference>
<feature type="domain" description="RNA polymerase sigma factor 70 region 4 type 2" evidence="6">
    <location>
        <begin position="124"/>
        <end position="171"/>
    </location>
</feature>
<dbReference type="AlphaFoldDB" id="A0A2W5XDD1"/>